<evidence type="ECO:0000259" key="1">
    <source>
        <dbReference type="Pfam" id="PF02776"/>
    </source>
</evidence>
<evidence type="ECO:0000313" key="3">
    <source>
        <dbReference type="Proteomes" id="UP000019380"/>
    </source>
</evidence>
<dbReference type="Gene3D" id="3.40.50.970">
    <property type="match status" value="1"/>
</dbReference>
<dbReference type="InterPro" id="IPR047211">
    <property type="entry name" value="POXB-like"/>
</dbReference>
<organism evidence="2 3">
    <name type="scientific">Bacteroides xylanisolvens SD CC 1b</name>
    <dbReference type="NCBI Taxonomy" id="702447"/>
    <lineage>
        <taxon>Bacteria</taxon>
        <taxon>Pseudomonadati</taxon>
        <taxon>Bacteroidota</taxon>
        <taxon>Bacteroidia</taxon>
        <taxon>Bacteroidales</taxon>
        <taxon>Bacteroidaceae</taxon>
        <taxon>Bacteroides</taxon>
    </lineage>
</organism>
<dbReference type="InterPro" id="IPR047210">
    <property type="entry name" value="TPP_PYR_POXB-like"/>
</dbReference>
<name>W6P0W7_9BACE</name>
<dbReference type="GO" id="GO:0030976">
    <property type="term" value="F:thiamine pyrophosphate binding"/>
    <property type="evidence" value="ECO:0007669"/>
    <property type="project" value="InterPro"/>
</dbReference>
<evidence type="ECO:0000313" key="2">
    <source>
        <dbReference type="EMBL" id="CDM03334.1"/>
    </source>
</evidence>
<dbReference type="Pfam" id="PF02776">
    <property type="entry name" value="TPP_enzyme_N"/>
    <property type="match status" value="1"/>
</dbReference>
<dbReference type="Proteomes" id="UP000019380">
    <property type="component" value="Unassembled WGS sequence"/>
</dbReference>
<reference evidence="2 3" key="1">
    <citation type="submission" date="2013-12" db="EMBL/GenBank/DDBJ databases">
        <title>Improved hybrid genome assemblies of Bacteroides xylanisolvens SD CC 1b and Bacteroides xylanisolvens SD CC 2a using Illumina and 454 Sequencing.</title>
        <authorList>
            <person name="Ramaraj T."/>
            <person name="Sundararajan A."/>
            <person name="Mudge J."/>
            <person name="Schilkey F.D."/>
            <person name="Delvecchio V."/>
            <person name="Donlon M."/>
            <person name="Ziemer C."/>
        </authorList>
    </citation>
    <scope>NUCLEOTIDE SEQUENCE [LARGE SCALE GENOMIC DNA]</scope>
</reference>
<dbReference type="AlphaFoldDB" id="W6P0W7"/>
<keyword evidence="2" id="KW-0670">Pyruvate</keyword>
<gene>
    <name evidence="2" type="ORF">BN890_8870</name>
</gene>
<dbReference type="EMBL" id="CBXG010000014">
    <property type="protein sequence ID" value="CDM03334.1"/>
    <property type="molecule type" value="Genomic_DNA"/>
</dbReference>
<dbReference type="SUPFAM" id="SSF52518">
    <property type="entry name" value="Thiamin diphosphate-binding fold (THDP-binding)"/>
    <property type="match status" value="1"/>
</dbReference>
<protein>
    <submittedName>
        <fullName evidence="2">Pyruvate oxidase [ubiquinone, cytochrome]</fullName>
    </submittedName>
</protein>
<dbReference type="PANTHER" id="PTHR42981:SF2">
    <property type="entry name" value="PYRUVATE DEHYDROGENASE [UBIQUINONE]"/>
    <property type="match status" value="1"/>
</dbReference>
<dbReference type="InterPro" id="IPR012001">
    <property type="entry name" value="Thiamin_PyroP_enz_TPP-bd_dom"/>
</dbReference>
<proteinExistence type="predicted"/>
<dbReference type="CDD" id="cd07039">
    <property type="entry name" value="TPP_PYR_POX"/>
    <property type="match status" value="1"/>
</dbReference>
<dbReference type="PANTHER" id="PTHR42981">
    <property type="entry name" value="PYRUVATE DEHYDROGENASE [UBIQUINONE]"/>
    <property type="match status" value="1"/>
</dbReference>
<sequence length="230" mass="24882">MVKSGVERIYAVTGDSLNEVNEAVRKNDQIKWIHVRHEETGAYAAAAEAQLTGRPGCCAGSSGPGHVHLINGLYDAHRSGAPVIAIASTIPTGEFGTEYFQETNTIKLFNDCSYYNEVATTPKQFPRMLQSAIQTAVTRKGVSVIGLPGDLAKASCRCCRLVDPELSCPTGGLPVGRRFGSIGRLIKQTYTYHSFLRHRLPGSSRGSNRAFREAECSGGIYFQRKDGGAI</sequence>
<feature type="domain" description="Thiamine pyrophosphate enzyme N-terminal TPP-binding" evidence="1">
    <location>
        <begin position="2"/>
        <end position="105"/>
    </location>
</feature>
<accession>W6P0W7</accession>
<comment type="caution">
    <text evidence="2">The sequence shown here is derived from an EMBL/GenBank/DDBJ whole genome shotgun (WGS) entry which is preliminary data.</text>
</comment>
<dbReference type="InterPro" id="IPR029061">
    <property type="entry name" value="THDP-binding"/>
</dbReference>